<keyword evidence="1" id="KW-0812">Transmembrane</keyword>
<feature type="transmembrane region" description="Helical" evidence="1">
    <location>
        <begin position="12"/>
        <end position="30"/>
    </location>
</feature>
<evidence type="ECO:0000313" key="3">
    <source>
        <dbReference type="Proteomes" id="UP000649955"/>
    </source>
</evidence>
<evidence type="ECO:0000313" key="2">
    <source>
        <dbReference type="EMBL" id="GHG27624.1"/>
    </source>
</evidence>
<organism evidence="2 3">
    <name type="scientific">Amycolatopsis bullii</name>
    <dbReference type="NCBI Taxonomy" id="941987"/>
    <lineage>
        <taxon>Bacteria</taxon>
        <taxon>Bacillati</taxon>
        <taxon>Actinomycetota</taxon>
        <taxon>Actinomycetes</taxon>
        <taxon>Pseudonocardiales</taxon>
        <taxon>Pseudonocardiaceae</taxon>
        <taxon>Amycolatopsis</taxon>
    </lineage>
</organism>
<name>A0ABQ3KL44_9PSEU</name>
<keyword evidence="3" id="KW-1185">Reference proteome</keyword>
<protein>
    <submittedName>
        <fullName evidence="2">Uncharacterized protein</fullName>
    </submittedName>
</protein>
<proteinExistence type="predicted"/>
<dbReference type="EMBL" id="BNAW01000027">
    <property type="protein sequence ID" value="GHG27624.1"/>
    <property type="molecule type" value="Genomic_DNA"/>
</dbReference>
<keyword evidence="1" id="KW-1133">Transmembrane helix</keyword>
<comment type="caution">
    <text evidence="2">The sequence shown here is derived from an EMBL/GenBank/DDBJ whole genome shotgun (WGS) entry which is preliminary data.</text>
</comment>
<dbReference type="Proteomes" id="UP000649955">
    <property type="component" value="Unassembled WGS sequence"/>
</dbReference>
<evidence type="ECO:0000256" key="1">
    <source>
        <dbReference type="SAM" id="Phobius"/>
    </source>
</evidence>
<sequence length="39" mass="4404">MMPRMLSNLKFWALALSVLWIVVITFVIVADPGFAHGMK</sequence>
<gene>
    <name evidence="2" type="ORF">GCM10017567_53900</name>
</gene>
<accession>A0ABQ3KL44</accession>
<keyword evidence="1" id="KW-0472">Membrane</keyword>
<reference evidence="3" key="1">
    <citation type="journal article" date="2019" name="Int. J. Syst. Evol. Microbiol.">
        <title>The Global Catalogue of Microorganisms (GCM) 10K type strain sequencing project: providing services to taxonomists for standard genome sequencing and annotation.</title>
        <authorList>
            <consortium name="The Broad Institute Genomics Platform"/>
            <consortium name="The Broad Institute Genome Sequencing Center for Infectious Disease"/>
            <person name="Wu L."/>
            <person name="Ma J."/>
        </authorList>
    </citation>
    <scope>NUCLEOTIDE SEQUENCE [LARGE SCALE GENOMIC DNA]</scope>
    <source>
        <strain evidence="3">CGMCC 4.7680</strain>
    </source>
</reference>